<proteinExistence type="predicted"/>
<evidence type="ECO:0000256" key="1">
    <source>
        <dbReference type="SAM" id="SignalP"/>
    </source>
</evidence>
<dbReference type="InterPro" id="IPR014044">
    <property type="entry name" value="CAP_dom"/>
</dbReference>
<accession>A0A4Y7J898</accession>
<feature type="signal peptide" evidence="1">
    <location>
        <begin position="1"/>
        <end position="27"/>
    </location>
</feature>
<keyword evidence="1" id="KW-0732">Signal</keyword>
<feature type="domain" description="SCP" evidence="2">
    <location>
        <begin position="33"/>
        <end position="167"/>
    </location>
</feature>
<evidence type="ECO:0000313" key="3">
    <source>
        <dbReference type="EMBL" id="RZC56696.1"/>
    </source>
</evidence>
<evidence type="ECO:0000259" key="2">
    <source>
        <dbReference type="SMART" id="SM00198"/>
    </source>
</evidence>
<dbReference type="PRINTS" id="PR00837">
    <property type="entry name" value="V5TPXLIKE"/>
</dbReference>
<dbReference type="SUPFAM" id="SSF55797">
    <property type="entry name" value="PR-1-like"/>
    <property type="match status" value="1"/>
</dbReference>
<dbReference type="Pfam" id="PF00188">
    <property type="entry name" value="CAP"/>
    <property type="match status" value="1"/>
</dbReference>
<dbReference type="FunFam" id="3.40.33.10:FF:000004">
    <property type="entry name" value="CAP, cysteine-rich secretory protein, antigen 5"/>
    <property type="match status" value="1"/>
</dbReference>
<dbReference type="PANTHER" id="PTHR10334">
    <property type="entry name" value="CYSTEINE-RICH SECRETORY PROTEIN-RELATED"/>
    <property type="match status" value="1"/>
</dbReference>
<gene>
    <name evidence="3" type="ORF">C5167_015536</name>
</gene>
<dbReference type="OMA" id="CEYYPTG"/>
<protein>
    <recommendedName>
        <fullName evidence="2">SCP domain-containing protein</fullName>
    </recommendedName>
</protein>
<evidence type="ECO:0000313" key="4">
    <source>
        <dbReference type="Proteomes" id="UP000316621"/>
    </source>
</evidence>
<dbReference type="InterPro" id="IPR035940">
    <property type="entry name" value="CAP_sf"/>
</dbReference>
<dbReference type="Gramene" id="RZC56696">
    <property type="protein sequence ID" value="RZC56696"/>
    <property type="gene ID" value="C5167_015536"/>
</dbReference>
<dbReference type="AlphaFoldDB" id="A0A4Y7J898"/>
<dbReference type="CDD" id="cd05381">
    <property type="entry name" value="CAP_PR-1"/>
    <property type="match status" value="1"/>
</dbReference>
<name>A0A4Y7J898_PAPSO</name>
<dbReference type="EMBL" id="CM010717">
    <property type="protein sequence ID" value="RZC56696.1"/>
    <property type="molecule type" value="Genomic_DNA"/>
</dbReference>
<sequence>MASSCFQLLFSGLLVLFISCFINTTHAAQNATDFINQMLVSHNAARAVVGVPPLVWEPLLARYARVYSNQRRGDCELIHSPGEGFGENLFWGQGHKYWNATIAVGEWVAEKQWYDYKSNTCLPDKVCTHYTQIVWRSTIRVGCAQIVCDSGDTFITCEYYPPGNYIGSWPY</sequence>
<dbReference type="Proteomes" id="UP000316621">
    <property type="component" value="Chromosome 3"/>
</dbReference>
<dbReference type="InterPro" id="IPR001283">
    <property type="entry name" value="CRISP-related"/>
</dbReference>
<dbReference type="SMART" id="SM00198">
    <property type="entry name" value="SCP"/>
    <property type="match status" value="1"/>
</dbReference>
<keyword evidence="4" id="KW-1185">Reference proteome</keyword>
<reference evidence="3 4" key="1">
    <citation type="journal article" date="2018" name="Science">
        <title>The opium poppy genome and morphinan production.</title>
        <authorList>
            <person name="Guo L."/>
            <person name="Winzer T."/>
            <person name="Yang X."/>
            <person name="Li Y."/>
            <person name="Ning Z."/>
            <person name="He Z."/>
            <person name="Teodor R."/>
            <person name="Lu Y."/>
            <person name="Bowser T.A."/>
            <person name="Graham I.A."/>
            <person name="Ye K."/>
        </authorList>
    </citation>
    <scope>NUCLEOTIDE SEQUENCE [LARGE SCALE GENOMIC DNA]</scope>
    <source>
        <strain evidence="4">cv. HN1</strain>
        <tissue evidence="3">Leaves</tissue>
    </source>
</reference>
<organism evidence="3 4">
    <name type="scientific">Papaver somniferum</name>
    <name type="common">Opium poppy</name>
    <dbReference type="NCBI Taxonomy" id="3469"/>
    <lineage>
        <taxon>Eukaryota</taxon>
        <taxon>Viridiplantae</taxon>
        <taxon>Streptophyta</taxon>
        <taxon>Embryophyta</taxon>
        <taxon>Tracheophyta</taxon>
        <taxon>Spermatophyta</taxon>
        <taxon>Magnoliopsida</taxon>
        <taxon>Ranunculales</taxon>
        <taxon>Papaveraceae</taxon>
        <taxon>Papaveroideae</taxon>
        <taxon>Papaver</taxon>
    </lineage>
</organism>
<feature type="chain" id="PRO_5021302100" description="SCP domain-containing protein" evidence="1">
    <location>
        <begin position="28"/>
        <end position="171"/>
    </location>
</feature>
<dbReference type="OrthoDB" id="337038at2759"/>
<dbReference type="Gene3D" id="3.40.33.10">
    <property type="entry name" value="CAP"/>
    <property type="match status" value="1"/>
</dbReference>